<dbReference type="PATRIC" id="fig|1280946.3.peg.282"/>
<dbReference type="Gene3D" id="3.40.50.720">
    <property type="entry name" value="NAD(P)-binding Rossmann-like Domain"/>
    <property type="match status" value="1"/>
</dbReference>
<sequence>MTYFIQSRRHFMVMTGAGLAAAPWVAGCATAEGAALPAKAIGRPWPDWGELPDSPPPAPKEGSVGVAVVALGGYAIGKVMPALAASDRCHVAAVVSGNPEKPAKVAAAYGLPEDAIYSYDNFDQIAGDDRIEAVYIVLPTGLHADWTEKAFTAGKHVMCEKPMALSSGECERMIAASEAAGKKLMIGYRCHFEPFNLRATELMREGAIGPIRMIDTAHQYMMGPTNVSENWRVVRALAGGGPLEDYGIYSLQAALYLTGEMPVSLKAATKQPANDPRFEQIFSTVTAELTFPSGAVTQLATSYNAPDGKNMIHVEGENGTLHMSPATSYDGQKMTLTRNGVSEELVPGDPNVQFARMCDHFGQAVREGTTILTPGEMGLRDVRLMEAIYTSAAEGREIKL</sequence>
<feature type="domain" description="GFO/IDH/MocA-like oxidoreductase" evidence="4">
    <location>
        <begin position="198"/>
        <end position="321"/>
    </location>
</feature>
<evidence type="ECO:0000313" key="6">
    <source>
        <dbReference type="Proteomes" id="UP000027037"/>
    </source>
</evidence>
<evidence type="ECO:0000256" key="2">
    <source>
        <dbReference type="SAM" id="SignalP"/>
    </source>
</evidence>
<dbReference type="InterPro" id="IPR036291">
    <property type="entry name" value="NAD(P)-bd_dom_sf"/>
</dbReference>
<dbReference type="EMBL" id="AWFF01000002">
    <property type="protein sequence ID" value="KCZ56971.1"/>
    <property type="molecule type" value="Genomic_DNA"/>
</dbReference>
<dbReference type="InterPro" id="IPR050463">
    <property type="entry name" value="Gfo/Idh/MocA_oxidrdct_glycsds"/>
</dbReference>
<keyword evidence="2" id="KW-0732">Signal</keyword>
<gene>
    <name evidence="5" type="ORF">HY29_07455</name>
</gene>
<keyword evidence="1" id="KW-0560">Oxidoreductase</keyword>
<dbReference type="InterPro" id="IPR008354">
    <property type="entry name" value="Glc-Fru_OxRdtase_bac"/>
</dbReference>
<dbReference type="InterPro" id="IPR006311">
    <property type="entry name" value="TAT_signal"/>
</dbReference>
<dbReference type="SUPFAM" id="SSF51735">
    <property type="entry name" value="NAD(P)-binding Rossmann-fold domains"/>
    <property type="match status" value="1"/>
</dbReference>
<dbReference type="OrthoDB" id="9792935at2"/>
<dbReference type="Pfam" id="PF01408">
    <property type="entry name" value="GFO_IDH_MocA"/>
    <property type="match status" value="1"/>
</dbReference>
<dbReference type="SUPFAM" id="SSF55347">
    <property type="entry name" value="Glyceraldehyde-3-phosphate dehydrogenase-like, C-terminal domain"/>
    <property type="match status" value="1"/>
</dbReference>
<dbReference type="GO" id="GO:0000166">
    <property type="term" value="F:nucleotide binding"/>
    <property type="evidence" value="ECO:0007669"/>
    <property type="project" value="InterPro"/>
</dbReference>
<reference evidence="5 6" key="1">
    <citation type="journal article" date="2014" name="Antonie Van Leeuwenhoek">
        <title>Hyphomonas beringensis sp. nov. and Hyphomonas chukchiensis sp. nov., isolated from surface seawater of the Bering Sea and Chukchi Sea.</title>
        <authorList>
            <person name="Li C."/>
            <person name="Lai Q."/>
            <person name="Li G."/>
            <person name="Dong C."/>
            <person name="Wang J."/>
            <person name="Liao Y."/>
            <person name="Shao Z."/>
        </authorList>
    </citation>
    <scope>NUCLEOTIDE SEQUENCE [LARGE SCALE GENOMIC DNA]</scope>
    <source>
        <strain evidence="5 6">25B14_1</strain>
    </source>
</reference>
<evidence type="ECO:0008006" key="7">
    <source>
        <dbReference type="Google" id="ProtNLM"/>
    </source>
</evidence>
<dbReference type="STRING" id="1280946.HY29_07455"/>
<evidence type="ECO:0000259" key="3">
    <source>
        <dbReference type="Pfam" id="PF01408"/>
    </source>
</evidence>
<evidence type="ECO:0000256" key="1">
    <source>
        <dbReference type="ARBA" id="ARBA00023002"/>
    </source>
</evidence>
<dbReference type="InterPro" id="IPR000683">
    <property type="entry name" value="Gfo/Idh/MocA-like_OxRdtase_N"/>
</dbReference>
<proteinExistence type="predicted"/>
<keyword evidence="6" id="KW-1185">Reference proteome</keyword>
<dbReference type="PANTHER" id="PTHR43818">
    <property type="entry name" value="BCDNA.GH03377"/>
    <property type="match status" value="1"/>
</dbReference>
<dbReference type="PROSITE" id="PS51318">
    <property type="entry name" value="TAT"/>
    <property type="match status" value="1"/>
</dbReference>
<organism evidence="5 6">
    <name type="scientific">Hyphomonas beringensis</name>
    <dbReference type="NCBI Taxonomy" id="1280946"/>
    <lineage>
        <taxon>Bacteria</taxon>
        <taxon>Pseudomonadati</taxon>
        <taxon>Pseudomonadota</taxon>
        <taxon>Alphaproteobacteria</taxon>
        <taxon>Hyphomonadales</taxon>
        <taxon>Hyphomonadaceae</taxon>
        <taxon>Hyphomonas</taxon>
    </lineage>
</organism>
<protein>
    <recommendedName>
        <fullName evidence="7">Glucose-fructose oxidoreductase</fullName>
    </recommendedName>
</protein>
<feature type="domain" description="Gfo/Idh/MocA-like oxidoreductase N-terminal" evidence="3">
    <location>
        <begin position="66"/>
        <end position="188"/>
    </location>
</feature>
<dbReference type="RefSeq" id="WP_034790715.1">
    <property type="nucleotide sequence ID" value="NZ_AWFF01000002.1"/>
</dbReference>
<dbReference type="AlphaFoldDB" id="A0A062U9C6"/>
<evidence type="ECO:0000313" key="5">
    <source>
        <dbReference type="EMBL" id="KCZ56971.1"/>
    </source>
</evidence>
<dbReference type="PRINTS" id="PR01775">
    <property type="entry name" value="GLFROXRDTASE"/>
</dbReference>
<dbReference type="InterPro" id="IPR055170">
    <property type="entry name" value="GFO_IDH_MocA-like_dom"/>
</dbReference>
<dbReference type="eggNOG" id="COG0673">
    <property type="taxonomic scope" value="Bacteria"/>
</dbReference>
<dbReference type="Gene3D" id="3.30.360.10">
    <property type="entry name" value="Dihydrodipicolinate Reductase, domain 2"/>
    <property type="match status" value="1"/>
</dbReference>
<feature type="signal peptide" evidence="2">
    <location>
        <begin position="1"/>
        <end position="26"/>
    </location>
</feature>
<accession>A0A062U9C6</accession>
<dbReference type="PANTHER" id="PTHR43818:SF11">
    <property type="entry name" value="BCDNA.GH03377"/>
    <property type="match status" value="1"/>
</dbReference>
<dbReference type="GO" id="GO:0016491">
    <property type="term" value="F:oxidoreductase activity"/>
    <property type="evidence" value="ECO:0007669"/>
    <property type="project" value="UniProtKB-KW"/>
</dbReference>
<dbReference type="Proteomes" id="UP000027037">
    <property type="component" value="Unassembled WGS sequence"/>
</dbReference>
<evidence type="ECO:0000259" key="4">
    <source>
        <dbReference type="Pfam" id="PF22725"/>
    </source>
</evidence>
<dbReference type="Pfam" id="PF22725">
    <property type="entry name" value="GFO_IDH_MocA_C3"/>
    <property type="match status" value="1"/>
</dbReference>
<name>A0A062U9C6_9PROT</name>
<feature type="chain" id="PRO_5001619052" description="Glucose-fructose oxidoreductase" evidence="2">
    <location>
        <begin position="27"/>
        <end position="400"/>
    </location>
</feature>
<comment type="caution">
    <text evidence="5">The sequence shown here is derived from an EMBL/GenBank/DDBJ whole genome shotgun (WGS) entry which is preliminary data.</text>
</comment>